<proteinExistence type="predicted"/>
<keyword evidence="1" id="KW-0812">Transmembrane</keyword>
<dbReference type="AlphaFoldDB" id="A0A8D8FMS3"/>
<feature type="transmembrane region" description="Helical" evidence="1">
    <location>
        <begin position="49"/>
        <end position="70"/>
    </location>
</feature>
<dbReference type="EMBL" id="HBUE01080010">
    <property type="protein sequence ID" value="CAG6477086.1"/>
    <property type="molecule type" value="Transcribed_RNA"/>
</dbReference>
<organism evidence="2">
    <name type="scientific">Culex pipiens</name>
    <name type="common">House mosquito</name>
    <dbReference type="NCBI Taxonomy" id="7175"/>
    <lineage>
        <taxon>Eukaryota</taxon>
        <taxon>Metazoa</taxon>
        <taxon>Ecdysozoa</taxon>
        <taxon>Arthropoda</taxon>
        <taxon>Hexapoda</taxon>
        <taxon>Insecta</taxon>
        <taxon>Pterygota</taxon>
        <taxon>Neoptera</taxon>
        <taxon>Endopterygota</taxon>
        <taxon>Diptera</taxon>
        <taxon>Nematocera</taxon>
        <taxon>Culicoidea</taxon>
        <taxon>Culicidae</taxon>
        <taxon>Culicinae</taxon>
        <taxon>Culicini</taxon>
        <taxon>Culex</taxon>
        <taxon>Culex</taxon>
    </lineage>
</organism>
<evidence type="ECO:0000256" key="1">
    <source>
        <dbReference type="SAM" id="Phobius"/>
    </source>
</evidence>
<accession>A0A8D8FMS3</accession>
<reference evidence="2" key="1">
    <citation type="submission" date="2021-05" db="EMBL/GenBank/DDBJ databases">
        <authorList>
            <person name="Alioto T."/>
            <person name="Alioto T."/>
            <person name="Gomez Garrido J."/>
        </authorList>
    </citation>
    <scope>NUCLEOTIDE SEQUENCE</scope>
</reference>
<sequence length="144" mass="17900">MKKQRYKDFKNITLLMINLWEKEVTPAFLNLLNVNHLQRDLSLRRGVTLFYFVNFAGTKLHFLNMMYTFLRKERKKLRRFRETGKLQYVTYQRKMRFLCTRLQELFRFLSMSEIFNSSRLCEFLFTINSSMMYMRYTFVLRRFC</sequence>
<protein>
    <submittedName>
        <fullName evidence="2">(northern house mosquito) hypothetical protein</fullName>
    </submittedName>
</protein>
<keyword evidence="1" id="KW-1133">Transmembrane helix</keyword>
<evidence type="ECO:0000313" key="2">
    <source>
        <dbReference type="EMBL" id="CAG6477086.1"/>
    </source>
</evidence>
<name>A0A8D8FMS3_CULPI</name>
<keyword evidence="1" id="KW-0472">Membrane</keyword>